<dbReference type="SMART" id="SM00862">
    <property type="entry name" value="Trans_reg_C"/>
    <property type="match status" value="1"/>
</dbReference>
<evidence type="ECO:0000256" key="2">
    <source>
        <dbReference type="ARBA" id="ARBA00022553"/>
    </source>
</evidence>
<dbReference type="GO" id="GO:0032993">
    <property type="term" value="C:protein-DNA complex"/>
    <property type="evidence" value="ECO:0007669"/>
    <property type="project" value="TreeGrafter"/>
</dbReference>
<dbReference type="Pfam" id="PF00486">
    <property type="entry name" value="Trans_reg_C"/>
    <property type="match status" value="1"/>
</dbReference>
<dbReference type="PROSITE" id="PS50110">
    <property type="entry name" value="RESPONSE_REGULATORY"/>
    <property type="match status" value="1"/>
</dbReference>
<dbReference type="PROSITE" id="PS51755">
    <property type="entry name" value="OMPR_PHOB"/>
    <property type="match status" value="1"/>
</dbReference>
<keyword evidence="6" id="KW-0804">Transcription</keyword>
<dbReference type="CDD" id="cd00383">
    <property type="entry name" value="trans_reg_C"/>
    <property type="match status" value="1"/>
</dbReference>
<feature type="DNA-binding region" description="OmpR/PhoB-type" evidence="8">
    <location>
        <begin position="134"/>
        <end position="233"/>
    </location>
</feature>
<dbReference type="SUPFAM" id="SSF52172">
    <property type="entry name" value="CheY-like"/>
    <property type="match status" value="1"/>
</dbReference>
<dbReference type="InterPro" id="IPR011006">
    <property type="entry name" value="CheY-like_superfamily"/>
</dbReference>
<comment type="subcellular location">
    <subcellularLocation>
        <location evidence="1">Cytoplasm</location>
    </subcellularLocation>
</comment>
<dbReference type="PANTHER" id="PTHR48111">
    <property type="entry name" value="REGULATOR OF RPOS"/>
    <property type="match status" value="1"/>
</dbReference>
<dbReference type="FunFam" id="1.10.10.10:FF:000018">
    <property type="entry name" value="DNA-binding response regulator ResD"/>
    <property type="match status" value="1"/>
</dbReference>
<dbReference type="InterPro" id="IPR001867">
    <property type="entry name" value="OmpR/PhoB-type_DNA-bd"/>
</dbReference>
<keyword evidence="2 7" id="KW-0597">Phosphoprotein</keyword>
<feature type="modified residue" description="4-aspartylphosphate" evidence="7">
    <location>
        <position position="55"/>
    </location>
</feature>
<evidence type="ECO:0000313" key="11">
    <source>
        <dbReference type="EMBL" id="SHE68125.1"/>
    </source>
</evidence>
<name>A0A1M4VH16_9BACL</name>
<dbReference type="Pfam" id="PF00072">
    <property type="entry name" value="Response_reg"/>
    <property type="match status" value="1"/>
</dbReference>
<evidence type="ECO:0000259" key="9">
    <source>
        <dbReference type="PROSITE" id="PS50110"/>
    </source>
</evidence>
<dbReference type="GO" id="GO:0000976">
    <property type="term" value="F:transcription cis-regulatory region binding"/>
    <property type="evidence" value="ECO:0007669"/>
    <property type="project" value="TreeGrafter"/>
</dbReference>
<dbReference type="SMART" id="SM00448">
    <property type="entry name" value="REC"/>
    <property type="match status" value="1"/>
</dbReference>
<organism evidence="11 12">
    <name type="scientific">Seinonella peptonophila</name>
    <dbReference type="NCBI Taxonomy" id="112248"/>
    <lineage>
        <taxon>Bacteria</taxon>
        <taxon>Bacillati</taxon>
        <taxon>Bacillota</taxon>
        <taxon>Bacilli</taxon>
        <taxon>Bacillales</taxon>
        <taxon>Thermoactinomycetaceae</taxon>
        <taxon>Seinonella</taxon>
    </lineage>
</organism>
<protein>
    <submittedName>
        <fullName evidence="11">DNA-binding response regulator, OmpR family, contains REC and winged-helix (WHTH) domain</fullName>
    </submittedName>
</protein>
<dbReference type="Proteomes" id="UP000184476">
    <property type="component" value="Unassembled WGS sequence"/>
</dbReference>
<evidence type="ECO:0000256" key="3">
    <source>
        <dbReference type="ARBA" id="ARBA00023012"/>
    </source>
</evidence>
<keyword evidence="4" id="KW-0805">Transcription regulation</keyword>
<sequence>MRNEKILLVDDEQGILDIFNILLKKEGFKEIKTATSGEEALSIVKNSKLDLIILDVSLPDMDGFQLCSQIRLYTQIPILFVSARSSDLDKLTGFGIGGDDYITKPFHPLEVMARIHAQLRRQNIYKASSQTSATTIWDYGSLIVYPDEGRIIVNGEEIPHTAKEFELLTFFCKHPNRIFTTNQLYETVWGYSYVGDEKTVVMHISKLRKKIELNPKKPQIIVNLRGLGYKFIPPSRGDQ</sequence>
<reference evidence="11 12" key="1">
    <citation type="submission" date="2016-11" db="EMBL/GenBank/DDBJ databases">
        <authorList>
            <person name="Jaros S."/>
            <person name="Januszkiewicz K."/>
            <person name="Wedrychowicz H."/>
        </authorList>
    </citation>
    <scope>NUCLEOTIDE SEQUENCE [LARGE SCALE GENOMIC DNA]</scope>
    <source>
        <strain evidence="11 12">DSM 44666</strain>
    </source>
</reference>
<evidence type="ECO:0000313" key="12">
    <source>
        <dbReference type="Proteomes" id="UP000184476"/>
    </source>
</evidence>
<dbReference type="AlphaFoldDB" id="A0A1M4VH16"/>
<dbReference type="STRING" id="112248.SAMN05444392_102355"/>
<dbReference type="InterPro" id="IPR039420">
    <property type="entry name" value="WalR-like"/>
</dbReference>
<evidence type="ECO:0000256" key="1">
    <source>
        <dbReference type="ARBA" id="ARBA00004496"/>
    </source>
</evidence>
<dbReference type="OrthoDB" id="9790442at2"/>
<dbReference type="EMBL" id="FQVL01000002">
    <property type="protein sequence ID" value="SHE68125.1"/>
    <property type="molecule type" value="Genomic_DNA"/>
</dbReference>
<evidence type="ECO:0000256" key="7">
    <source>
        <dbReference type="PROSITE-ProRule" id="PRU00169"/>
    </source>
</evidence>
<dbReference type="GO" id="GO:0000156">
    <property type="term" value="F:phosphorelay response regulator activity"/>
    <property type="evidence" value="ECO:0007669"/>
    <property type="project" value="TreeGrafter"/>
</dbReference>
<dbReference type="Gene3D" id="3.40.50.2300">
    <property type="match status" value="1"/>
</dbReference>
<dbReference type="InterPro" id="IPR001789">
    <property type="entry name" value="Sig_transdc_resp-reg_receiver"/>
</dbReference>
<dbReference type="Gene3D" id="6.10.250.690">
    <property type="match status" value="1"/>
</dbReference>
<accession>A0A1M4VH16</accession>
<keyword evidence="12" id="KW-1185">Reference proteome</keyword>
<dbReference type="RefSeq" id="WP_073153916.1">
    <property type="nucleotide sequence ID" value="NZ_FQVL01000002.1"/>
</dbReference>
<dbReference type="SUPFAM" id="SSF46894">
    <property type="entry name" value="C-terminal effector domain of the bipartite response regulators"/>
    <property type="match status" value="1"/>
</dbReference>
<evidence type="ECO:0000256" key="6">
    <source>
        <dbReference type="ARBA" id="ARBA00023163"/>
    </source>
</evidence>
<evidence type="ECO:0000256" key="5">
    <source>
        <dbReference type="ARBA" id="ARBA00023125"/>
    </source>
</evidence>
<evidence type="ECO:0000256" key="4">
    <source>
        <dbReference type="ARBA" id="ARBA00023015"/>
    </source>
</evidence>
<gene>
    <name evidence="11" type="ORF">SAMN05444392_102355</name>
</gene>
<proteinExistence type="predicted"/>
<dbReference type="PANTHER" id="PTHR48111:SF52">
    <property type="entry name" value="TRANSCRIPTIONAL REGULATORY PROTEIN YVRH"/>
    <property type="match status" value="1"/>
</dbReference>
<keyword evidence="5 8" id="KW-0238">DNA-binding</keyword>
<feature type="domain" description="Response regulatory" evidence="9">
    <location>
        <begin position="5"/>
        <end position="119"/>
    </location>
</feature>
<dbReference type="CDD" id="cd17574">
    <property type="entry name" value="REC_OmpR"/>
    <property type="match status" value="1"/>
</dbReference>
<dbReference type="InterPro" id="IPR036388">
    <property type="entry name" value="WH-like_DNA-bd_sf"/>
</dbReference>
<evidence type="ECO:0000259" key="10">
    <source>
        <dbReference type="PROSITE" id="PS51755"/>
    </source>
</evidence>
<dbReference type="InterPro" id="IPR016032">
    <property type="entry name" value="Sig_transdc_resp-reg_C-effctor"/>
</dbReference>
<dbReference type="Gene3D" id="1.10.10.10">
    <property type="entry name" value="Winged helix-like DNA-binding domain superfamily/Winged helix DNA-binding domain"/>
    <property type="match status" value="1"/>
</dbReference>
<feature type="domain" description="OmpR/PhoB-type" evidence="10">
    <location>
        <begin position="134"/>
        <end position="233"/>
    </location>
</feature>
<dbReference type="GO" id="GO:0005829">
    <property type="term" value="C:cytosol"/>
    <property type="evidence" value="ECO:0007669"/>
    <property type="project" value="TreeGrafter"/>
</dbReference>
<evidence type="ECO:0000256" key="8">
    <source>
        <dbReference type="PROSITE-ProRule" id="PRU01091"/>
    </source>
</evidence>
<keyword evidence="3" id="KW-0902">Two-component regulatory system</keyword>
<dbReference type="GO" id="GO:0006355">
    <property type="term" value="P:regulation of DNA-templated transcription"/>
    <property type="evidence" value="ECO:0007669"/>
    <property type="project" value="InterPro"/>
</dbReference>